<feature type="transmembrane region" description="Helical" evidence="7">
    <location>
        <begin position="49"/>
        <end position="65"/>
    </location>
</feature>
<dbReference type="SUPFAM" id="SSF90123">
    <property type="entry name" value="ABC transporter transmembrane region"/>
    <property type="match status" value="1"/>
</dbReference>
<evidence type="ECO:0000313" key="11">
    <source>
        <dbReference type="Proteomes" id="UP000075787"/>
    </source>
</evidence>
<dbReference type="InterPro" id="IPR005898">
    <property type="entry name" value="Cyc_pep_transpt_SyrD/YojI"/>
</dbReference>
<dbReference type="PANTHER" id="PTHR24221">
    <property type="entry name" value="ATP-BINDING CASSETTE SUB-FAMILY B"/>
    <property type="match status" value="1"/>
</dbReference>
<feature type="domain" description="ABC transporter" evidence="8">
    <location>
        <begin position="329"/>
        <end position="556"/>
    </location>
</feature>
<dbReference type="PANTHER" id="PTHR24221:SF632">
    <property type="entry name" value="ATP-DEPENDENT LIPID A-CORE FLIPPASE"/>
    <property type="match status" value="1"/>
</dbReference>
<dbReference type="Proteomes" id="UP000075787">
    <property type="component" value="Unassembled WGS sequence"/>
</dbReference>
<comment type="caution">
    <text evidence="10">The sequence shown here is derived from an EMBL/GenBank/DDBJ whole genome shotgun (WGS) entry which is preliminary data.</text>
</comment>
<evidence type="ECO:0000256" key="7">
    <source>
        <dbReference type="SAM" id="Phobius"/>
    </source>
</evidence>
<dbReference type="GO" id="GO:0005524">
    <property type="term" value="F:ATP binding"/>
    <property type="evidence" value="ECO:0007669"/>
    <property type="project" value="UniProtKB-KW"/>
</dbReference>
<dbReference type="AlphaFoldDB" id="A0A162LDD0"/>
<evidence type="ECO:0000256" key="1">
    <source>
        <dbReference type="ARBA" id="ARBA00004651"/>
    </source>
</evidence>
<dbReference type="GeneID" id="97241039"/>
<keyword evidence="6 7" id="KW-0472">Membrane</keyword>
<dbReference type="PROSITE" id="PS50893">
    <property type="entry name" value="ABC_TRANSPORTER_2"/>
    <property type="match status" value="1"/>
</dbReference>
<dbReference type="SUPFAM" id="SSF52540">
    <property type="entry name" value="P-loop containing nucleoside triphosphate hydrolases"/>
    <property type="match status" value="1"/>
</dbReference>
<evidence type="ECO:0000256" key="2">
    <source>
        <dbReference type="ARBA" id="ARBA00022692"/>
    </source>
</evidence>
<dbReference type="InterPro" id="IPR039421">
    <property type="entry name" value="Type_1_exporter"/>
</dbReference>
<feature type="transmembrane region" description="Helical" evidence="7">
    <location>
        <begin position="123"/>
        <end position="145"/>
    </location>
</feature>
<feature type="transmembrane region" description="Helical" evidence="7">
    <location>
        <begin position="16"/>
        <end position="37"/>
    </location>
</feature>
<evidence type="ECO:0000313" key="10">
    <source>
        <dbReference type="EMBL" id="KYO54421.1"/>
    </source>
</evidence>
<evidence type="ECO:0000259" key="8">
    <source>
        <dbReference type="PROSITE" id="PS50893"/>
    </source>
</evidence>
<evidence type="ECO:0000256" key="5">
    <source>
        <dbReference type="ARBA" id="ARBA00022989"/>
    </source>
</evidence>
<dbReference type="EMBL" id="LPZR01000089">
    <property type="protein sequence ID" value="KYO54421.1"/>
    <property type="molecule type" value="Genomic_DNA"/>
</dbReference>
<evidence type="ECO:0000256" key="4">
    <source>
        <dbReference type="ARBA" id="ARBA00022840"/>
    </source>
</evidence>
<accession>A0A162LDD0</accession>
<dbReference type="InterPro" id="IPR011527">
    <property type="entry name" value="ABC1_TM_dom"/>
</dbReference>
<dbReference type="GO" id="GO:0140359">
    <property type="term" value="F:ABC-type transporter activity"/>
    <property type="evidence" value="ECO:0007669"/>
    <property type="project" value="InterPro"/>
</dbReference>
<dbReference type="InterPro" id="IPR036640">
    <property type="entry name" value="ABC1_TM_sf"/>
</dbReference>
<dbReference type="Gene3D" id="1.20.1560.10">
    <property type="entry name" value="ABC transporter type 1, transmembrane domain"/>
    <property type="match status" value="1"/>
</dbReference>
<dbReference type="RefSeq" id="WP_062763035.1">
    <property type="nucleotide sequence ID" value="NZ_CP121045.1"/>
</dbReference>
<dbReference type="SMART" id="SM00382">
    <property type="entry name" value="AAA"/>
    <property type="match status" value="1"/>
</dbReference>
<evidence type="ECO:0000256" key="6">
    <source>
        <dbReference type="ARBA" id="ARBA00023136"/>
    </source>
</evidence>
<dbReference type="InterPro" id="IPR003439">
    <property type="entry name" value="ABC_transporter-like_ATP-bd"/>
</dbReference>
<dbReference type="NCBIfam" id="TIGR01194">
    <property type="entry name" value="cyc_pep_trnsptr"/>
    <property type="match status" value="1"/>
</dbReference>
<dbReference type="InterPro" id="IPR027417">
    <property type="entry name" value="P-loop_NTPase"/>
</dbReference>
<dbReference type="GO" id="GO:0034040">
    <property type="term" value="F:ATPase-coupled lipid transmembrane transporter activity"/>
    <property type="evidence" value="ECO:0007669"/>
    <property type="project" value="TreeGrafter"/>
</dbReference>
<dbReference type="GO" id="GO:0016887">
    <property type="term" value="F:ATP hydrolysis activity"/>
    <property type="evidence" value="ECO:0007669"/>
    <property type="project" value="InterPro"/>
</dbReference>
<dbReference type="GO" id="GO:1904680">
    <property type="term" value="F:peptide transmembrane transporter activity"/>
    <property type="evidence" value="ECO:0007669"/>
    <property type="project" value="InterPro"/>
</dbReference>
<protein>
    <submittedName>
        <fullName evidence="10">Cyclic peptide transporter</fullName>
    </submittedName>
</protein>
<evidence type="ECO:0000259" key="9">
    <source>
        <dbReference type="PROSITE" id="PS50929"/>
    </source>
</evidence>
<reference evidence="10 11" key="1">
    <citation type="submission" date="2015-12" db="EMBL/GenBank/DDBJ databases">
        <title>Genome sequence of Tistrella mobilis MCCC 1A02139.</title>
        <authorList>
            <person name="Lu L."/>
            <person name="Lai Q."/>
            <person name="Shao Z."/>
            <person name="Qian P."/>
        </authorList>
    </citation>
    <scope>NUCLEOTIDE SEQUENCE [LARGE SCALE GENOMIC DNA]</scope>
    <source>
        <strain evidence="10 11">MCCC 1A02139</strain>
    </source>
</reference>
<dbReference type="GO" id="GO:0005886">
    <property type="term" value="C:plasma membrane"/>
    <property type="evidence" value="ECO:0007669"/>
    <property type="project" value="UniProtKB-SubCell"/>
</dbReference>
<evidence type="ECO:0000256" key="3">
    <source>
        <dbReference type="ARBA" id="ARBA00022741"/>
    </source>
</evidence>
<feature type="domain" description="ABC transmembrane type-1" evidence="9">
    <location>
        <begin position="18"/>
        <end position="291"/>
    </location>
</feature>
<feature type="transmembrane region" description="Helical" evidence="7">
    <location>
        <begin position="151"/>
        <end position="170"/>
    </location>
</feature>
<keyword evidence="2 7" id="KW-0812">Transmembrane</keyword>
<proteinExistence type="predicted"/>
<sequence length="560" mass="62095">MPLIELIRRDLTAKPATLLFIAALAGVSNALVMAIINNSAGLYDDALDLRTVALFAIVVAVYVLSQRRMMQITATEVEEIIHRQRSSLIDAVSRSDLLPLEQVGRGNILASVIRDTQTISQAANLLVIAAQSVILVGLAMIYIFITDRTAFWLSTGFIAIAVFLVVRRLIDLRNRYPAAMMKENQVFESMRDVLDGFKEVKLSSSRRDALLRDMARLSTEARDAKADMQVKSGNEFVFGQTMIFLLLGVVVFVVPSFGNTEPEAVVRTATAILFIVGPLSMVIQAVPMMAMANAAAENLMRMDRVLREIAAASEVAETPPQTLTSFEEIRLDGVAFTYAPVGGVSFGVGPVDLTIRAGELIFVTGGNGSGKSTLIRLLLGLYHADRGMIRLDGKPVTRGSFETYRSLFSAIYADYHLFRRLYGIEPPDAAEFEALVKLMEMGGKVALQGDLFDTIDLSSGQRKRLALMVSMIEDRPVLVLDEWAADQDPQFRRKFYRELLPMLKARGKTVIAITHDDRYFDVADRRVAMEEGRVVRIVDNRDARTEEEARTEGEDWEDPA</sequence>
<dbReference type="CDD" id="cd03228">
    <property type="entry name" value="ABCC_MRP_Like"/>
    <property type="match status" value="1"/>
</dbReference>
<keyword evidence="4" id="KW-0067">ATP-binding</keyword>
<keyword evidence="5 7" id="KW-1133">Transmembrane helix</keyword>
<dbReference type="GO" id="GO:0015833">
    <property type="term" value="P:peptide transport"/>
    <property type="evidence" value="ECO:0007669"/>
    <property type="project" value="InterPro"/>
</dbReference>
<name>A0A162LDD0_9PROT</name>
<dbReference type="PROSITE" id="PS50929">
    <property type="entry name" value="ABC_TM1F"/>
    <property type="match status" value="1"/>
</dbReference>
<dbReference type="Gene3D" id="3.40.50.300">
    <property type="entry name" value="P-loop containing nucleotide triphosphate hydrolases"/>
    <property type="match status" value="1"/>
</dbReference>
<feature type="transmembrane region" description="Helical" evidence="7">
    <location>
        <begin position="269"/>
        <end position="292"/>
    </location>
</feature>
<organism evidence="10 11">
    <name type="scientific">Tistrella mobilis</name>
    <dbReference type="NCBI Taxonomy" id="171437"/>
    <lineage>
        <taxon>Bacteria</taxon>
        <taxon>Pseudomonadati</taxon>
        <taxon>Pseudomonadota</taxon>
        <taxon>Alphaproteobacteria</taxon>
        <taxon>Geminicoccales</taxon>
        <taxon>Geminicoccaceae</taxon>
        <taxon>Tistrella</taxon>
    </lineage>
</organism>
<keyword evidence="3" id="KW-0547">Nucleotide-binding</keyword>
<dbReference type="InterPro" id="IPR003593">
    <property type="entry name" value="AAA+_ATPase"/>
</dbReference>
<dbReference type="OrthoDB" id="9760776at2"/>
<gene>
    <name evidence="10" type="ORF">AUP44_25230</name>
</gene>
<comment type="subcellular location">
    <subcellularLocation>
        <location evidence="1">Cell membrane</location>
        <topology evidence="1">Multi-pass membrane protein</topology>
    </subcellularLocation>
</comment>
<feature type="transmembrane region" description="Helical" evidence="7">
    <location>
        <begin position="236"/>
        <end position="257"/>
    </location>
</feature>
<dbReference type="Pfam" id="PF00005">
    <property type="entry name" value="ABC_tran"/>
    <property type="match status" value="1"/>
</dbReference>